<evidence type="ECO:0000256" key="1">
    <source>
        <dbReference type="ARBA" id="ARBA00022737"/>
    </source>
</evidence>
<feature type="repeat" description="TPR" evidence="3">
    <location>
        <begin position="487"/>
        <end position="520"/>
    </location>
</feature>
<dbReference type="InterPro" id="IPR019734">
    <property type="entry name" value="TPR_rpt"/>
</dbReference>
<dbReference type="PANTHER" id="PTHR45586">
    <property type="entry name" value="TPR REPEAT-CONTAINING PROTEIN PA4667"/>
    <property type="match status" value="1"/>
</dbReference>
<evidence type="ECO:0000256" key="3">
    <source>
        <dbReference type="PROSITE-ProRule" id="PRU00339"/>
    </source>
</evidence>
<dbReference type="PROSITE" id="PS50293">
    <property type="entry name" value="TPR_REGION"/>
    <property type="match status" value="1"/>
</dbReference>
<dbReference type="InterPro" id="IPR011990">
    <property type="entry name" value="TPR-like_helical_dom_sf"/>
</dbReference>
<dbReference type="InterPro" id="IPR051012">
    <property type="entry name" value="CellSynth/LPSAsmb/PSIAsmb"/>
</dbReference>
<comment type="caution">
    <text evidence="6">The sequence shown here is derived from an EMBL/GenBank/DDBJ whole genome shotgun (WGS) entry which is preliminary data.</text>
</comment>
<dbReference type="SMART" id="SM00028">
    <property type="entry name" value="TPR"/>
    <property type="match status" value="6"/>
</dbReference>
<dbReference type="Pfam" id="PF13414">
    <property type="entry name" value="TPR_11"/>
    <property type="match status" value="1"/>
</dbReference>
<accession>A0ABY2Q3L5</accession>
<feature type="compositionally biased region" description="Pro residues" evidence="4">
    <location>
        <begin position="583"/>
        <end position="592"/>
    </location>
</feature>
<protein>
    <submittedName>
        <fullName evidence="6">Tetratricopeptide repeat protein</fullName>
    </submittedName>
</protein>
<dbReference type="SUPFAM" id="SSF48452">
    <property type="entry name" value="TPR-like"/>
    <property type="match status" value="2"/>
</dbReference>
<dbReference type="PROSITE" id="PS50005">
    <property type="entry name" value="TPR"/>
    <property type="match status" value="2"/>
</dbReference>
<feature type="signal peptide" evidence="5">
    <location>
        <begin position="1"/>
        <end position="27"/>
    </location>
</feature>
<dbReference type="Proteomes" id="UP000306441">
    <property type="component" value="Unassembled WGS sequence"/>
</dbReference>
<evidence type="ECO:0000313" key="7">
    <source>
        <dbReference type="Proteomes" id="UP000306441"/>
    </source>
</evidence>
<gene>
    <name evidence="6" type="ORF">E6C48_16665</name>
</gene>
<keyword evidence="1" id="KW-0677">Repeat</keyword>
<feature type="chain" id="PRO_5047389544" evidence="5">
    <location>
        <begin position="28"/>
        <end position="592"/>
    </location>
</feature>
<name>A0ABY2Q3L5_9HYPH</name>
<dbReference type="PANTHER" id="PTHR45586:SF1">
    <property type="entry name" value="LIPOPOLYSACCHARIDE ASSEMBLY PROTEIN B"/>
    <property type="match status" value="1"/>
</dbReference>
<keyword evidence="5" id="KW-0732">Signal</keyword>
<feature type="region of interest" description="Disordered" evidence="4">
    <location>
        <begin position="567"/>
        <end position="592"/>
    </location>
</feature>
<evidence type="ECO:0000256" key="4">
    <source>
        <dbReference type="SAM" id="MobiDB-lite"/>
    </source>
</evidence>
<dbReference type="Gene3D" id="1.25.40.10">
    <property type="entry name" value="Tetratricopeptide repeat domain"/>
    <property type="match status" value="4"/>
</dbReference>
<evidence type="ECO:0000256" key="5">
    <source>
        <dbReference type="SAM" id="SignalP"/>
    </source>
</evidence>
<keyword evidence="2 3" id="KW-0802">TPR repeat</keyword>
<sequence length="592" mass="65467">MRHRRARWLSGLAVLAVLMASGQPGRAEDKPAPPIQITSFSGAFLAARVAEADNDLDSAVDYYKQALAFAPDDTALQQSLMLTLVAQGRFEEALPYADKLKEVPDVERFSRLVLAVDSFKKKDYDKAQYWLKLSVAADIDKLITGIMTGWAKEGAGQGADAMAFVEKLDGPEWFDLFKSYHRALIADAAGLTDKAGEIYAETIKDTAAGSAAPETWMRCAEAYVSFLARQGDKDKALAVLDQAEGFATGKPEIVALREEITKGGKPEPLVASPAEGASEILLDLATALNRGGGEPFVRLYLEYALALKPDSDAALMQLAAVAEQLKDGKRAIELYRRIPATSPLKEVADLQLGLNLADIGQKDEAVAHLKALVDAHPDDMRGYLALGGVYSVKEDYRSAANLYDKAVERLKTPTKANWNIFYQRGIAYERLKEWPKAEPNFRKALELYPDQPQVLNYLGYSWVDQGTNLKEALEMIQKAVDLRPSDGYIVDSLGWAYYQLGRYDDAVREMERAVSLKPEDPVLNDHLGDVYWRVGRKLEATYQWRTARDLKPDPDVLATIERKLREGLPAVEKNTAQEMQKPKPAPTPAPKG</sequence>
<proteinExistence type="predicted"/>
<keyword evidence="7" id="KW-1185">Reference proteome</keyword>
<evidence type="ECO:0000313" key="6">
    <source>
        <dbReference type="EMBL" id="THF55710.1"/>
    </source>
</evidence>
<reference evidence="6 7" key="1">
    <citation type="submission" date="2019-04" db="EMBL/GenBank/DDBJ databases">
        <title>Mesorhizobium composti sp. nov., isolated from compost.</title>
        <authorList>
            <person name="Lin S.-Y."/>
            <person name="Hameed A."/>
            <person name="Hsieh Y.-T."/>
            <person name="Young C.-C."/>
        </authorList>
    </citation>
    <scope>NUCLEOTIDE SEQUENCE [LARGE SCALE GENOMIC DNA]</scope>
    <source>
        <strain evidence="6 7">CC-YTH430</strain>
    </source>
</reference>
<feature type="repeat" description="TPR" evidence="3">
    <location>
        <begin position="418"/>
        <end position="451"/>
    </location>
</feature>
<organism evidence="6 7">
    <name type="scientific">Ollibium composti</name>
    <dbReference type="NCBI Taxonomy" id="2675109"/>
    <lineage>
        <taxon>Bacteria</taxon>
        <taxon>Pseudomonadati</taxon>
        <taxon>Pseudomonadota</taxon>
        <taxon>Alphaproteobacteria</taxon>
        <taxon>Hyphomicrobiales</taxon>
        <taxon>Phyllobacteriaceae</taxon>
        <taxon>Ollibium</taxon>
    </lineage>
</organism>
<dbReference type="EMBL" id="SSNY01000010">
    <property type="protein sequence ID" value="THF55710.1"/>
    <property type="molecule type" value="Genomic_DNA"/>
</dbReference>
<dbReference type="Pfam" id="PF13432">
    <property type="entry name" value="TPR_16"/>
    <property type="match status" value="2"/>
</dbReference>
<evidence type="ECO:0000256" key="2">
    <source>
        <dbReference type="ARBA" id="ARBA00022803"/>
    </source>
</evidence>
<dbReference type="RefSeq" id="WP_136359263.1">
    <property type="nucleotide sequence ID" value="NZ_SSNY01000010.1"/>
</dbReference>
<dbReference type="Pfam" id="PF00515">
    <property type="entry name" value="TPR_1"/>
    <property type="match status" value="1"/>
</dbReference>